<evidence type="ECO:0000313" key="3">
    <source>
        <dbReference type="Proteomes" id="UP000712600"/>
    </source>
</evidence>
<reference evidence="2" key="1">
    <citation type="submission" date="2019-12" db="EMBL/GenBank/DDBJ databases">
        <title>Genome sequencing and annotation of Brassica cretica.</title>
        <authorList>
            <person name="Studholme D.J."/>
            <person name="Sarris P."/>
        </authorList>
    </citation>
    <scope>NUCLEOTIDE SEQUENCE</scope>
    <source>
        <strain evidence="2">PFS-109/04</strain>
        <tissue evidence="2">Leaf</tissue>
    </source>
</reference>
<feature type="compositionally biased region" description="Basic and acidic residues" evidence="1">
    <location>
        <begin position="82"/>
        <end position="99"/>
    </location>
</feature>
<proteinExistence type="predicted"/>
<dbReference type="EMBL" id="QGKX02001621">
    <property type="protein sequence ID" value="KAF3499698.1"/>
    <property type="molecule type" value="Genomic_DNA"/>
</dbReference>
<evidence type="ECO:0000256" key="1">
    <source>
        <dbReference type="SAM" id="MobiDB-lite"/>
    </source>
</evidence>
<protein>
    <submittedName>
        <fullName evidence="2">Uncharacterized protein</fullName>
    </submittedName>
</protein>
<accession>A0A8S9NCS9</accession>
<gene>
    <name evidence="2" type="ORF">F2Q69_00043007</name>
</gene>
<organism evidence="2 3">
    <name type="scientific">Brassica cretica</name>
    <name type="common">Mustard</name>
    <dbReference type="NCBI Taxonomy" id="69181"/>
    <lineage>
        <taxon>Eukaryota</taxon>
        <taxon>Viridiplantae</taxon>
        <taxon>Streptophyta</taxon>
        <taxon>Embryophyta</taxon>
        <taxon>Tracheophyta</taxon>
        <taxon>Spermatophyta</taxon>
        <taxon>Magnoliopsida</taxon>
        <taxon>eudicotyledons</taxon>
        <taxon>Gunneridae</taxon>
        <taxon>Pentapetalae</taxon>
        <taxon>rosids</taxon>
        <taxon>malvids</taxon>
        <taxon>Brassicales</taxon>
        <taxon>Brassicaceae</taxon>
        <taxon>Brassiceae</taxon>
        <taxon>Brassica</taxon>
    </lineage>
</organism>
<feature type="region of interest" description="Disordered" evidence="1">
    <location>
        <begin position="136"/>
        <end position="187"/>
    </location>
</feature>
<comment type="caution">
    <text evidence="2">The sequence shown here is derived from an EMBL/GenBank/DDBJ whole genome shotgun (WGS) entry which is preliminary data.</text>
</comment>
<sequence length="187" mass="20760">MDPNQTTGTAPSRVNDIDPVGPDSGTGVTPNGLTGAIDATETAQMQRIPPIGTSSQDRSLPINQTASSCKHSRKKSNAHRFVKSDVEPPKHRTVRYSRDPKRSIWTLNGRKFTTTPTARYDPPKLKLQWIGRNRQWAPTPTKHSDPIPERINGKARGPKDTDPTTVPFYLRETNSIRNEDLPSSGIR</sequence>
<dbReference type="Proteomes" id="UP000712600">
    <property type="component" value="Unassembled WGS sequence"/>
</dbReference>
<feature type="compositionally biased region" description="Basic residues" evidence="1">
    <location>
        <begin position="70"/>
        <end position="81"/>
    </location>
</feature>
<dbReference type="AlphaFoldDB" id="A0A8S9NCS9"/>
<feature type="compositionally biased region" description="Polar residues" evidence="1">
    <location>
        <begin position="52"/>
        <end position="69"/>
    </location>
</feature>
<feature type="compositionally biased region" description="Polar residues" evidence="1">
    <location>
        <begin position="1"/>
        <end position="12"/>
    </location>
</feature>
<feature type="region of interest" description="Disordered" evidence="1">
    <location>
        <begin position="1"/>
        <end position="99"/>
    </location>
</feature>
<feature type="compositionally biased region" description="Basic and acidic residues" evidence="1">
    <location>
        <begin position="142"/>
        <end position="162"/>
    </location>
</feature>
<name>A0A8S9NCS9_BRACR</name>
<evidence type="ECO:0000313" key="2">
    <source>
        <dbReference type="EMBL" id="KAF3499698.1"/>
    </source>
</evidence>